<dbReference type="RefSeq" id="WP_057733932.1">
    <property type="nucleotide sequence ID" value="NZ_BJZK01000042.1"/>
</dbReference>
<gene>
    <name evidence="1" type="ORF">LZY01_23740</name>
</gene>
<name>A0ABQ0X1R7_9LACO</name>
<organism evidence="1 2">
    <name type="scientific">Levilactobacillus zymae</name>
    <dbReference type="NCBI Taxonomy" id="267363"/>
    <lineage>
        <taxon>Bacteria</taxon>
        <taxon>Bacillati</taxon>
        <taxon>Bacillota</taxon>
        <taxon>Bacilli</taxon>
        <taxon>Lactobacillales</taxon>
        <taxon>Lactobacillaceae</taxon>
        <taxon>Levilactobacillus</taxon>
    </lineage>
</organism>
<accession>A0ABQ0X1R7</accession>
<protein>
    <submittedName>
        <fullName evidence="1">Uncharacterized protein</fullName>
    </submittedName>
</protein>
<proteinExistence type="predicted"/>
<dbReference type="Proteomes" id="UP000321794">
    <property type="component" value="Unassembled WGS sequence"/>
</dbReference>
<keyword evidence="2" id="KW-1185">Reference proteome</keyword>
<evidence type="ECO:0000313" key="1">
    <source>
        <dbReference type="EMBL" id="GEO73206.1"/>
    </source>
</evidence>
<dbReference type="EMBL" id="BJZK01000042">
    <property type="protein sequence ID" value="GEO73206.1"/>
    <property type="molecule type" value="Genomic_DNA"/>
</dbReference>
<evidence type="ECO:0000313" key="2">
    <source>
        <dbReference type="Proteomes" id="UP000321794"/>
    </source>
</evidence>
<reference evidence="1 2" key="1">
    <citation type="submission" date="2019-07" db="EMBL/GenBank/DDBJ databases">
        <title>Whole genome shotgun sequence of Lactobacillus zymae NBRC 107157.</title>
        <authorList>
            <person name="Hosoyama A."/>
            <person name="Uohara A."/>
            <person name="Ohji S."/>
            <person name="Ichikawa N."/>
        </authorList>
    </citation>
    <scope>NUCLEOTIDE SEQUENCE [LARGE SCALE GENOMIC DNA]</scope>
    <source>
        <strain evidence="1 2">NBRC 107157</strain>
    </source>
</reference>
<comment type="caution">
    <text evidence="1">The sequence shown here is derived from an EMBL/GenBank/DDBJ whole genome shotgun (WGS) entry which is preliminary data.</text>
</comment>
<sequence length="69" mass="7928">MVKSMIKKFLESLMAGILSLEKVLLGFALRHITVDPKNHKDLANLFAEVDVLKQHELELKTKGEITWMH</sequence>